<dbReference type="Gene3D" id="6.10.140.2220">
    <property type="match status" value="1"/>
</dbReference>
<dbReference type="OMA" id="LHMKLGK"/>
<reference evidence="9" key="2">
    <citation type="submission" date="2012-11" db="EMBL/GenBank/DDBJ databases">
        <authorList>
            <person name="Kuo A."/>
            <person name="Curtis B.A."/>
            <person name="Tanifuji G."/>
            <person name="Burki F."/>
            <person name="Gruber A."/>
            <person name="Irimia M."/>
            <person name="Maruyama S."/>
            <person name="Arias M.C."/>
            <person name="Ball S.G."/>
            <person name="Gile G.H."/>
            <person name="Hirakawa Y."/>
            <person name="Hopkins J.F."/>
            <person name="Rensing S.A."/>
            <person name="Schmutz J."/>
            <person name="Symeonidi A."/>
            <person name="Elias M."/>
            <person name="Eveleigh R.J."/>
            <person name="Herman E.K."/>
            <person name="Klute M.J."/>
            <person name="Nakayama T."/>
            <person name="Obornik M."/>
            <person name="Reyes-Prieto A."/>
            <person name="Armbrust E.V."/>
            <person name="Aves S.J."/>
            <person name="Beiko R.G."/>
            <person name="Coutinho P."/>
            <person name="Dacks J.B."/>
            <person name="Durnford D.G."/>
            <person name="Fast N.M."/>
            <person name="Green B.R."/>
            <person name="Grisdale C."/>
            <person name="Hempe F."/>
            <person name="Henrissat B."/>
            <person name="Hoppner M.P."/>
            <person name="Ishida K.-I."/>
            <person name="Kim E."/>
            <person name="Koreny L."/>
            <person name="Kroth P.G."/>
            <person name="Liu Y."/>
            <person name="Malik S.-B."/>
            <person name="Maier U.G."/>
            <person name="McRose D."/>
            <person name="Mock T."/>
            <person name="Neilson J.A."/>
            <person name="Onodera N.T."/>
            <person name="Poole A.M."/>
            <person name="Pritham E.J."/>
            <person name="Richards T.A."/>
            <person name="Rocap G."/>
            <person name="Roy S.W."/>
            <person name="Sarai C."/>
            <person name="Schaack S."/>
            <person name="Shirato S."/>
            <person name="Slamovits C.H."/>
            <person name="Spencer D.F."/>
            <person name="Suzuki S."/>
            <person name="Worden A.Z."/>
            <person name="Zauner S."/>
            <person name="Barry K."/>
            <person name="Bell C."/>
            <person name="Bharti A.K."/>
            <person name="Crow J.A."/>
            <person name="Grimwood J."/>
            <person name="Kramer R."/>
            <person name="Lindquist E."/>
            <person name="Lucas S."/>
            <person name="Salamov A."/>
            <person name="McFadden G.I."/>
            <person name="Lane C.E."/>
            <person name="Keeling P.J."/>
            <person name="Gray M.W."/>
            <person name="Grigoriev I.V."/>
            <person name="Archibald J.M."/>
        </authorList>
    </citation>
    <scope>NUCLEOTIDE SEQUENCE</scope>
    <source>
        <strain evidence="9">CCMP2712</strain>
    </source>
</reference>
<evidence type="ECO:0000259" key="5">
    <source>
        <dbReference type="PROSITE" id="PS50280"/>
    </source>
</evidence>
<dbReference type="InterPro" id="IPR046341">
    <property type="entry name" value="SET_dom_sf"/>
</dbReference>
<evidence type="ECO:0000259" key="6">
    <source>
        <dbReference type="PROSITE" id="PS50865"/>
    </source>
</evidence>
<dbReference type="PANTHER" id="PTHR12197">
    <property type="entry name" value="HISTONE-LYSINE N-METHYLTRANSFERASE SMYD"/>
    <property type="match status" value="1"/>
</dbReference>
<dbReference type="Pfam" id="PF01753">
    <property type="entry name" value="zf-MYND"/>
    <property type="match status" value="1"/>
</dbReference>
<dbReference type="InterPro" id="IPR050869">
    <property type="entry name" value="H3K4_H4K5_MeTrfase"/>
</dbReference>
<dbReference type="InterPro" id="IPR001214">
    <property type="entry name" value="SET_dom"/>
</dbReference>
<dbReference type="PROSITE" id="PS50280">
    <property type="entry name" value="SET"/>
    <property type="match status" value="1"/>
</dbReference>
<keyword evidence="3" id="KW-0862">Zinc</keyword>
<dbReference type="SUPFAM" id="SSF48452">
    <property type="entry name" value="TPR-like"/>
    <property type="match status" value="1"/>
</dbReference>
<dbReference type="GO" id="GO:0008270">
    <property type="term" value="F:zinc ion binding"/>
    <property type="evidence" value="ECO:0007669"/>
    <property type="project" value="UniProtKB-KW"/>
</dbReference>
<dbReference type="EMBL" id="JH993034">
    <property type="protein sequence ID" value="EKX40069.1"/>
    <property type="molecule type" value="Genomic_DNA"/>
</dbReference>
<keyword evidence="2 4" id="KW-0863">Zinc-finger</keyword>
<sequence>MEMEEGDLQKLRSPHGSLSVPVVLVVAVLMDKFQHRDAYLERSFSVGVRSTENKGSHLVALKAFRPGDTVLRSRPYAFEIFPELREERCNECFRRPAEGISLLRCSSCKITRYCGKECQARAWKRSHKYECSLQRELEDRFGSLPSSVYIDVTIIIRIAILLMSGKAVNAMSSDDYVQDHDDVKAMIDHMAQMRKSNAQEFAGNQEIVRIAEHLLDMLQARSPKGLDWSLKPTEEELLKVLCKFACNNFSHAARQIWDDLIVSHGMGVYPLGAILNHSCKPNCVIYYHPETHEQEFRCIEDIQVGEDICHSYIDLAAVSKTRKEKLQSTYYFDCDCQCCKFPEELDNKLGARDGKVTEKCDRAAELLAAAGSRTEIEHALSRLKDLDENVLADRGNVDLDRLSVKSKMLQASIELGMMDSAIRACKQVVEGYRGIYPPLHPLLGLQLYTLGNLLFDDGRGEEAADVLQEGQKILLATHDRRSTMVQGITELLAEARKVHR</sequence>
<dbReference type="EnsemblProtists" id="EKX40069">
    <property type="protein sequence ID" value="EKX40069"/>
    <property type="gene ID" value="GUITHDRAFT_164767"/>
</dbReference>
<dbReference type="GeneID" id="17296807"/>
<feature type="domain" description="MYND-type" evidence="6">
    <location>
        <begin position="89"/>
        <end position="131"/>
    </location>
</feature>
<dbReference type="STRING" id="905079.L1IVZ9"/>
<keyword evidence="1" id="KW-0479">Metal-binding</keyword>
<evidence type="ECO:0000313" key="8">
    <source>
        <dbReference type="EnsemblProtists" id="EKX40069"/>
    </source>
</evidence>
<reference evidence="7 9" key="1">
    <citation type="journal article" date="2012" name="Nature">
        <title>Algal genomes reveal evolutionary mosaicism and the fate of nucleomorphs.</title>
        <authorList>
            <consortium name="DOE Joint Genome Institute"/>
            <person name="Curtis B.A."/>
            <person name="Tanifuji G."/>
            <person name="Burki F."/>
            <person name="Gruber A."/>
            <person name="Irimia M."/>
            <person name="Maruyama S."/>
            <person name="Arias M.C."/>
            <person name="Ball S.G."/>
            <person name="Gile G.H."/>
            <person name="Hirakawa Y."/>
            <person name="Hopkins J.F."/>
            <person name="Kuo A."/>
            <person name="Rensing S.A."/>
            <person name="Schmutz J."/>
            <person name="Symeonidi A."/>
            <person name="Elias M."/>
            <person name="Eveleigh R.J."/>
            <person name="Herman E.K."/>
            <person name="Klute M.J."/>
            <person name="Nakayama T."/>
            <person name="Obornik M."/>
            <person name="Reyes-Prieto A."/>
            <person name="Armbrust E.V."/>
            <person name="Aves S.J."/>
            <person name="Beiko R.G."/>
            <person name="Coutinho P."/>
            <person name="Dacks J.B."/>
            <person name="Durnford D.G."/>
            <person name="Fast N.M."/>
            <person name="Green B.R."/>
            <person name="Grisdale C.J."/>
            <person name="Hempel F."/>
            <person name="Henrissat B."/>
            <person name="Hoppner M.P."/>
            <person name="Ishida K."/>
            <person name="Kim E."/>
            <person name="Koreny L."/>
            <person name="Kroth P.G."/>
            <person name="Liu Y."/>
            <person name="Malik S.B."/>
            <person name="Maier U.G."/>
            <person name="McRose D."/>
            <person name="Mock T."/>
            <person name="Neilson J.A."/>
            <person name="Onodera N.T."/>
            <person name="Poole A.M."/>
            <person name="Pritham E.J."/>
            <person name="Richards T.A."/>
            <person name="Rocap G."/>
            <person name="Roy S.W."/>
            <person name="Sarai C."/>
            <person name="Schaack S."/>
            <person name="Shirato S."/>
            <person name="Slamovits C.H."/>
            <person name="Spencer D.F."/>
            <person name="Suzuki S."/>
            <person name="Worden A.Z."/>
            <person name="Zauner S."/>
            <person name="Barry K."/>
            <person name="Bell C."/>
            <person name="Bharti A.K."/>
            <person name="Crow J.A."/>
            <person name="Grimwood J."/>
            <person name="Kramer R."/>
            <person name="Lindquist E."/>
            <person name="Lucas S."/>
            <person name="Salamov A."/>
            <person name="McFadden G.I."/>
            <person name="Lane C.E."/>
            <person name="Keeling P.J."/>
            <person name="Gray M.W."/>
            <person name="Grigoriev I.V."/>
            <person name="Archibald J.M."/>
        </authorList>
    </citation>
    <scope>NUCLEOTIDE SEQUENCE</scope>
    <source>
        <strain evidence="7 9">CCMP2712</strain>
    </source>
</reference>
<evidence type="ECO:0000256" key="2">
    <source>
        <dbReference type="ARBA" id="ARBA00022771"/>
    </source>
</evidence>
<accession>L1IVZ9</accession>
<evidence type="ECO:0000313" key="9">
    <source>
        <dbReference type="Proteomes" id="UP000011087"/>
    </source>
</evidence>
<evidence type="ECO:0000256" key="4">
    <source>
        <dbReference type="PROSITE-ProRule" id="PRU00134"/>
    </source>
</evidence>
<dbReference type="SMART" id="SM00317">
    <property type="entry name" value="SET"/>
    <property type="match status" value="1"/>
</dbReference>
<dbReference type="Gene3D" id="2.170.270.10">
    <property type="entry name" value="SET domain"/>
    <property type="match status" value="1"/>
</dbReference>
<evidence type="ECO:0000313" key="7">
    <source>
        <dbReference type="EMBL" id="EKX40069.1"/>
    </source>
</evidence>
<dbReference type="Gene3D" id="1.25.40.10">
    <property type="entry name" value="Tetratricopeptide repeat domain"/>
    <property type="match status" value="1"/>
</dbReference>
<reference evidence="8" key="3">
    <citation type="submission" date="2016-03" db="UniProtKB">
        <authorList>
            <consortium name="EnsemblProtists"/>
        </authorList>
    </citation>
    <scope>IDENTIFICATION</scope>
</reference>
<dbReference type="eggNOG" id="KOG2084">
    <property type="taxonomic scope" value="Eukaryota"/>
</dbReference>
<proteinExistence type="predicted"/>
<dbReference type="Gene3D" id="1.10.220.160">
    <property type="match status" value="1"/>
</dbReference>
<dbReference type="RefSeq" id="XP_005827049.1">
    <property type="nucleotide sequence ID" value="XM_005826992.1"/>
</dbReference>
<protein>
    <recommendedName>
        <fullName evidence="10">MYND-type domain-containing protein</fullName>
    </recommendedName>
</protein>
<dbReference type="SUPFAM" id="SSF82199">
    <property type="entry name" value="SET domain"/>
    <property type="match status" value="1"/>
</dbReference>
<keyword evidence="9" id="KW-1185">Reference proteome</keyword>
<gene>
    <name evidence="7" type="ORF">GUITHDRAFT_164767</name>
</gene>
<dbReference type="PaxDb" id="55529-EKX40069"/>
<dbReference type="KEGG" id="gtt:GUITHDRAFT_164767"/>
<dbReference type="Proteomes" id="UP000011087">
    <property type="component" value="Unassembled WGS sequence"/>
</dbReference>
<dbReference type="SUPFAM" id="SSF144232">
    <property type="entry name" value="HIT/MYND zinc finger-like"/>
    <property type="match status" value="1"/>
</dbReference>
<name>L1IVZ9_GUITC</name>
<dbReference type="PROSITE" id="PS01360">
    <property type="entry name" value="ZF_MYND_1"/>
    <property type="match status" value="1"/>
</dbReference>
<dbReference type="HOGENOM" id="CLU_018406_2_0_1"/>
<organism evidence="7">
    <name type="scientific">Guillardia theta (strain CCMP2712)</name>
    <name type="common">Cryptophyte</name>
    <dbReference type="NCBI Taxonomy" id="905079"/>
    <lineage>
        <taxon>Eukaryota</taxon>
        <taxon>Cryptophyceae</taxon>
        <taxon>Pyrenomonadales</taxon>
        <taxon>Geminigeraceae</taxon>
        <taxon>Guillardia</taxon>
    </lineage>
</organism>
<evidence type="ECO:0000256" key="3">
    <source>
        <dbReference type="ARBA" id="ARBA00022833"/>
    </source>
</evidence>
<feature type="domain" description="SET" evidence="5">
    <location>
        <begin position="44"/>
        <end position="313"/>
    </location>
</feature>
<dbReference type="InterPro" id="IPR011990">
    <property type="entry name" value="TPR-like_helical_dom_sf"/>
</dbReference>
<dbReference type="PANTHER" id="PTHR12197:SF251">
    <property type="entry name" value="EG:BACR7C10.4 PROTEIN"/>
    <property type="match status" value="1"/>
</dbReference>
<dbReference type="OrthoDB" id="265717at2759"/>
<dbReference type="AlphaFoldDB" id="L1IVZ9"/>
<dbReference type="InterPro" id="IPR002893">
    <property type="entry name" value="Znf_MYND"/>
</dbReference>
<dbReference type="GO" id="GO:0005634">
    <property type="term" value="C:nucleus"/>
    <property type="evidence" value="ECO:0007669"/>
    <property type="project" value="TreeGrafter"/>
</dbReference>
<evidence type="ECO:0008006" key="10">
    <source>
        <dbReference type="Google" id="ProtNLM"/>
    </source>
</evidence>
<dbReference type="PROSITE" id="PS50865">
    <property type="entry name" value="ZF_MYND_2"/>
    <property type="match status" value="1"/>
</dbReference>
<evidence type="ECO:0000256" key="1">
    <source>
        <dbReference type="ARBA" id="ARBA00022723"/>
    </source>
</evidence>